<feature type="signal peptide" evidence="2">
    <location>
        <begin position="1"/>
        <end position="29"/>
    </location>
</feature>
<dbReference type="STRING" id="545619.SAMN04489860_0589"/>
<proteinExistence type="predicted"/>
<keyword evidence="1" id="KW-0472">Membrane</keyword>
<evidence type="ECO:0000259" key="4">
    <source>
        <dbReference type="Pfam" id="PF20597"/>
    </source>
</evidence>
<keyword evidence="2" id="KW-0732">Signal</keyword>
<sequence length="1512" mass="153926">MRTTTRRATARAALAGLALALVAPFSPFAVVAPAAAADALQCPDVPPNVGIFPPFNGYDTNVNTYVGGDWTITESAAETEGVVVVEGNATFDRDPDGIFNLGVVGVGSQVVPPPGSVMLHVGGDMETVGTNYVDVGSGLDGGGAVNVGGGITTGIDQSAAIVTNGGTVQEGLGTPDALVPFESFGNTLQTTSDTYAALAPTGTTTDDGFGTLYFEGDNTLDRQVFEVDLNADPTALENPTIVFKNIDPAAVVVINVIGPDDGSPVNVNTSTFYGGDPFAGGTALGAENLGEWATDTLWNFEDATDITFDGTSQFVGSVVVPTPGGTVTTSMPGLNGRMYTNGDLTQAGSGTEIHAYPFDDGTDWGCQDEDAGYGIAKIVVDPEGIAPEDLVFSGTFECRDPDDDSVLLEGAWELTAGETKIYAGDGVPAGSVCTVTENTPPPVDGGTWQEPVLDPSEFVVSDDPTEIVTIQVTNTLDALATGFEITKDLTDGESLVPAGTEFTGTWECTDPDDGSTVGSGDWALEAGESVTVAEDLPIGSVCTVTEDELPAIDGGQWQDPVISPDSVTLGVAATDEVPTITVANETAVLAGGRFDIVKALDDPTGAVDPDLTYDLQWECTLDGTVVRSGTVTLAAGESAEVPGADEELLPVGAVCVVSEVDPPDVDGGEWADPTISSEVVIGDESARADVVITVVNVFEVDTTGFVIAKSVDDPDEVLSGDETYTGTWECTLDGEPVGDGTWSLTAGETVTVAEDVPTGSVCTVEEDLPLPEIADGVWADPILPEPVTVVAAGEGVEVPTATVSNSVAAAVTGFEITKALVDDEGLVPDGTTFDGAWACVFDGEVVGTGTWELAPGETVEVADGLPIGAVCTVREIPPLPDVTGGSWEFPTFEGVPVTLEDRSDGADPVTVTVTNTFTADVTGFEITKVVSDADELLSGDETFTGTYACTLDGEPVAGGEGTWSVVAGQTVTVAEGLPVGAECVVAEDDLDPVDGGTWADPMIEGSPVVLENLDDGVDPVLVTVTNTVVAEDVVTGFDITKVVNDFDEVLSGDEEYPITWECTSDGLVVGGGDLMLAAGETVTVAEDLPVGSECTVTEGGLDPVDGATWADPEIDGSPVVLENLADGTGPTLVTVTNTITADVTGFEITKVVSDADELLSGDETFTGTYACTLDGEPVAGGEGTWSVVAGQTVTVAEGLPVGAECVVAEDDLDPVDGGTWADPMIEGSPVVLENLDDGVDPVLVSVTNTVVAEDVVTGFDITKVVIDADGVVGDDVVFTGTWECTSEGSVVGEGTWELAADETVTVAEGLPVGSECTVSEDVPLPEIEGGAWSEPSLPGAVTLVDAGTGPLPVAVVTNTAGADDVATGFAVRKQLDDPDGVVPDGTPFTGDWECTLDGETVGEGTWELAAGESSDTLGADLPVGAECSVTEDDPAPIQDGEWSAPVISDAVVLGVDGIDPLPVVTVTNEADATSSGGGSLAVTGANAAGLIGAAGALMVLGGLLVVLRRRFG</sequence>
<accession>A0A1H1NPM8</accession>
<feature type="domain" description="Choice-of-anchor A" evidence="4">
    <location>
        <begin position="63"/>
        <end position="341"/>
    </location>
</feature>
<dbReference type="Proteomes" id="UP000185663">
    <property type="component" value="Chromosome I"/>
</dbReference>
<feature type="domain" description="DUF5979" evidence="3">
    <location>
        <begin position="386"/>
        <end position="476"/>
    </location>
</feature>
<dbReference type="RefSeq" id="WP_083371519.1">
    <property type="nucleotide sequence ID" value="NZ_LT629776.1"/>
</dbReference>
<keyword evidence="1" id="KW-1133">Transmembrane helix</keyword>
<feature type="domain" description="DUF5979" evidence="3">
    <location>
        <begin position="594"/>
        <end position="699"/>
    </location>
</feature>
<feature type="domain" description="DUF5979" evidence="3">
    <location>
        <begin position="1037"/>
        <end position="1140"/>
    </location>
</feature>
<organism evidence="5 6">
    <name type="scientific">Paraoerskovia marina</name>
    <dbReference type="NCBI Taxonomy" id="545619"/>
    <lineage>
        <taxon>Bacteria</taxon>
        <taxon>Bacillati</taxon>
        <taxon>Actinomycetota</taxon>
        <taxon>Actinomycetes</taxon>
        <taxon>Micrococcales</taxon>
        <taxon>Cellulomonadaceae</taxon>
        <taxon>Paraoerskovia</taxon>
    </lineage>
</organism>
<feature type="transmembrane region" description="Helical" evidence="1">
    <location>
        <begin position="1487"/>
        <end position="1507"/>
    </location>
</feature>
<name>A0A1H1NPM8_9CELL</name>
<feature type="domain" description="DUF5979" evidence="3">
    <location>
        <begin position="1259"/>
        <end position="1359"/>
    </location>
</feature>
<reference evidence="5 6" key="1">
    <citation type="submission" date="2016-10" db="EMBL/GenBank/DDBJ databases">
        <authorList>
            <person name="de Groot N.N."/>
        </authorList>
    </citation>
    <scope>NUCLEOTIDE SEQUENCE [LARGE SCALE GENOMIC DNA]</scope>
    <source>
        <strain evidence="5 6">DSM 22126</strain>
    </source>
</reference>
<evidence type="ECO:0000259" key="3">
    <source>
        <dbReference type="Pfam" id="PF19407"/>
    </source>
</evidence>
<feature type="domain" description="DUF5979" evidence="3">
    <location>
        <begin position="924"/>
        <end position="1028"/>
    </location>
</feature>
<dbReference type="NCBIfam" id="TIGR04215">
    <property type="entry name" value="choice_anch_A"/>
    <property type="match status" value="1"/>
</dbReference>
<evidence type="ECO:0000256" key="1">
    <source>
        <dbReference type="SAM" id="Phobius"/>
    </source>
</evidence>
<feature type="domain" description="DUF5979" evidence="3">
    <location>
        <begin position="705"/>
        <end position="806"/>
    </location>
</feature>
<evidence type="ECO:0000256" key="2">
    <source>
        <dbReference type="SAM" id="SignalP"/>
    </source>
</evidence>
<dbReference type="OrthoDB" id="3751233at2"/>
<gene>
    <name evidence="5" type="ORF">SAMN04489860_0589</name>
</gene>
<dbReference type="InterPro" id="IPR026588">
    <property type="entry name" value="Choice_anch_A"/>
</dbReference>
<dbReference type="eggNOG" id="COG3170">
    <property type="taxonomic scope" value="Bacteria"/>
</dbReference>
<dbReference type="Pfam" id="PF19407">
    <property type="entry name" value="DUF5979"/>
    <property type="match status" value="10"/>
</dbReference>
<evidence type="ECO:0000313" key="6">
    <source>
        <dbReference type="Proteomes" id="UP000185663"/>
    </source>
</evidence>
<feature type="domain" description="DUF5979" evidence="3">
    <location>
        <begin position="814"/>
        <end position="918"/>
    </location>
</feature>
<dbReference type="InterPro" id="IPR046022">
    <property type="entry name" value="DUF5979"/>
</dbReference>
<dbReference type="EMBL" id="LT629776">
    <property type="protein sequence ID" value="SDS00964.1"/>
    <property type="molecule type" value="Genomic_DNA"/>
</dbReference>
<keyword evidence="6" id="KW-1185">Reference proteome</keyword>
<protein>
    <submittedName>
        <fullName evidence="5">Choice-of-anchor A domain-containing protein</fullName>
    </submittedName>
</protein>
<dbReference type="Pfam" id="PF20597">
    <property type="entry name" value="pAdhesive_15"/>
    <property type="match status" value="1"/>
</dbReference>
<evidence type="ECO:0000313" key="5">
    <source>
        <dbReference type="EMBL" id="SDS00964.1"/>
    </source>
</evidence>
<keyword evidence="1" id="KW-0812">Transmembrane</keyword>
<feature type="domain" description="DUF5979" evidence="3">
    <location>
        <begin position="1146"/>
        <end position="1250"/>
    </location>
</feature>
<feature type="domain" description="DUF5979" evidence="3">
    <location>
        <begin position="483"/>
        <end position="585"/>
    </location>
</feature>
<feature type="domain" description="DUF5979" evidence="3">
    <location>
        <begin position="1369"/>
        <end position="1469"/>
    </location>
</feature>
<feature type="chain" id="PRO_5038523828" evidence="2">
    <location>
        <begin position="30"/>
        <end position="1512"/>
    </location>
</feature>